<organism evidence="1 2">
    <name type="scientific">Solanum verrucosum</name>
    <dbReference type="NCBI Taxonomy" id="315347"/>
    <lineage>
        <taxon>Eukaryota</taxon>
        <taxon>Viridiplantae</taxon>
        <taxon>Streptophyta</taxon>
        <taxon>Embryophyta</taxon>
        <taxon>Tracheophyta</taxon>
        <taxon>Spermatophyta</taxon>
        <taxon>Magnoliopsida</taxon>
        <taxon>eudicotyledons</taxon>
        <taxon>Gunneridae</taxon>
        <taxon>Pentapetalae</taxon>
        <taxon>asterids</taxon>
        <taxon>lamiids</taxon>
        <taxon>Solanales</taxon>
        <taxon>Solanaceae</taxon>
        <taxon>Solanoideae</taxon>
        <taxon>Solaneae</taxon>
        <taxon>Solanum</taxon>
    </lineage>
</organism>
<evidence type="ECO:0000313" key="1">
    <source>
        <dbReference type="EMBL" id="WMV43455.1"/>
    </source>
</evidence>
<name>A0AAF0UCV2_SOLVR</name>
<sequence>MMKKIRSSMMSLNSSKGRWKWLFKVLRKSKMMRLWTIVENDPSFLVEAETIEDSSRFVFAFHGTLTLFACSSCKGEKRYNLERSCKIVSIPFASGIT</sequence>
<keyword evidence="2" id="KW-1185">Reference proteome</keyword>
<protein>
    <submittedName>
        <fullName evidence="1">Uncharacterized protein</fullName>
    </submittedName>
</protein>
<accession>A0AAF0UCV2</accession>
<reference evidence="1" key="1">
    <citation type="submission" date="2023-08" db="EMBL/GenBank/DDBJ databases">
        <title>A de novo genome assembly of Solanum verrucosum Schlechtendal, a Mexican diploid species geographically isolated from the other diploid A-genome species in potato relatives.</title>
        <authorList>
            <person name="Hosaka K."/>
        </authorList>
    </citation>
    <scope>NUCLEOTIDE SEQUENCE</scope>
    <source>
        <tissue evidence="1">Young leaves</tissue>
    </source>
</reference>
<dbReference type="EMBL" id="CP133619">
    <property type="protein sequence ID" value="WMV43455.1"/>
    <property type="molecule type" value="Genomic_DNA"/>
</dbReference>
<proteinExistence type="predicted"/>
<gene>
    <name evidence="1" type="ORF">MTR67_036840</name>
</gene>
<dbReference type="AlphaFoldDB" id="A0AAF0UCV2"/>
<evidence type="ECO:0000313" key="2">
    <source>
        <dbReference type="Proteomes" id="UP001234989"/>
    </source>
</evidence>
<dbReference type="Proteomes" id="UP001234989">
    <property type="component" value="Chromosome 8"/>
</dbReference>